<evidence type="ECO:0000313" key="1">
    <source>
        <dbReference type="EMBL" id="KAK5794413.1"/>
    </source>
</evidence>
<dbReference type="Proteomes" id="UP001358586">
    <property type="component" value="Chromosome 10"/>
</dbReference>
<comment type="caution">
    <text evidence="1">The sequence shown here is derived from an EMBL/GenBank/DDBJ whole genome shotgun (WGS) entry which is preliminary data.</text>
</comment>
<sequence length="117" mass="13826">METRDTHILSFKRQVYNHTLGLVVTGRVIGGWIGSDWVNCRCRLESCMQVNVRQGSRHDFWCSGIYELVENKFQWLLQLMDFREEGRLNEGSVVLVTLYWEMFRAKKPHKIKIDGCM</sequence>
<proteinExistence type="predicted"/>
<keyword evidence="2" id="KW-1185">Reference proteome</keyword>
<evidence type="ECO:0000313" key="2">
    <source>
        <dbReference type="Proteomes" id="UP001358586"/>
    </source>
</evidence>
<dbReference type="EMBL" id="JARKNE010000010">
    <property type="protein sequence ID" value="KAK5794413.1"/>
    <property type="molecule type" value="Genomic_DNA"/>
</dbReference>
<protein>
    <submittedName>
        <fullName evidence="1">Uncharacterized protein</fullName>
    </submittedName>
</protein>
<organism evidence="1 2">
    <name type="scientific">Gossypium arboreum</name>
    <name type="common">Tree cotton</name>
    <name type="synonym">Gossypium nanking</name>
    <dbReference type="NCBI Taxonomy" id="29729"/>
    <lineage>
        <taxon>Eukaryota</taxon>
        <taxon>Viridiplantae</taxon>
        <taxon>Streptophyta</taxon>
        <taxon>Embryophyta</taxon>
        <taxon>Tracheophyta</taxon>
        <taxon>Spermatophyta</taxon>
        <taxon>Magnoliopsida</taxon>
        <taxon>eudicotyledons</taxon>
        <taxon>Gunneridae</taxon>
        <taxon>Pentapetalae</taxon>
        <taxon>rosids</taxon>
        <taxon>malvids</taxon>
        <taxon>Malvales</taxon>
        <taxon>Malvaceae</taxon>
        <taxon>Malvoideae</taxon>
        <taxon>Gossypium</taxon>
    </lineage>
</organism>
<reference evidence="1 2" key="1">
    <citation type="submission" date="2023-03" db="EMBL/GenBank/DDBJ databases">
        <title>WGS of Gossypium arboreum.</title>
        <authorList>
            <person name="Yu D."/>
        </authorList>
    </citation>
    <scope>NUCLEOTIDE SEQUENCE [LARGE SCALE GENOMIC DNA]</scope>
    <source>
        <tissue evidence="1">Leaf</tissue>
    </source>
</reference>
<accession>A0ABR0NHC7</accession>
<gene>
    <name evidence="1" type="ORF">PVK06_035638</name>
</gene>
<name>A0ABR0NHC7_GOSAR</name>